<dbReference type="AlphaFoldDB" id="A0A420VE00"/>
<evidence type="ECO:0000256" key="1">
    <source>
        <dbReference type="SAM" id="SignalP"/>
    </source>
</evidence>
<reference evidence="2 3" key="1">
    <citation type="submission" date="2013-12" db="EMBL/GenBank/DDBJ databases">
        <title>Genome and proteome characterization of Caldibacillus debilis GB1 derived from a cellulolytic aero-tolerant co-culture.</title>
        <authorList>
            <person name="Wushke S.T."/>
            <person name="Zhang X."/>
            <person name="Fristensky B."/>
            <person name="Wilkins J.A."/>
            <person name="Levin D.B."/>
            <person name="Sparling R."/>
        </authorList>
    </citation>
    <scope>NUCLEOTIDE SEQUENCE [LARGE SCALE GENOMIC DNA]</scope>
    <source>
        <strain evidence="2 3">GB1</strain>
    </source>
</reference>
<dbReference type="EMBL" id="AZRV01000035">
    <property type="protein sequence ID" value="RKO61796.1"/>
    <property type="molecule type" value="Genomic_DNA"/>
</dbReference>
<organism evidence="2 3">
    <name type="scientific">Caldibacillus debilis GB1</name>
    <dbReference type="NCBI Taxonomy" id="1339248"/>
    <lineage>
        <taxon>Bacteria</taxon>
        <taxon>Bacillati</taxon>
        <taxon>Bacillota</taxon>
        <taxon>Bacilli</taxon>
        <taxon>Bacillales</taxon>
        <taxon>Bacillaceae</taxon>
        <taxon>Caldibacillus</taxon>
    </lineage>
</organism>
<feature type="signal peptide" evidence="1">
    <location>
        <begin position="1"/>
        <end position="29"/>
    </location>
</feature>
<keyword evidence="1" id="KW-0732">Signal</keyword>
<evidence type="ECO:0000313" key="3">
    <source>
        <dbReference type="Proteomes" id="UP000286235"/>
    </source>
</evidence>
<feature type="chain" id="PRO_5019440592" evidence="1">
    <location>
        <begin position="30"/>
        <end position="78"/>
    </location>
</feature>
<gene>
    <name evidence="2" type="ORF">Cdeb_01289</name>
</gene>
<sequence precursor="true">MNKSIPKGLIRCLFLICIGVLFMPSAVFASDWIDSDPFTLTYQQVSSTEGKSRSIWRREPPKSCCRTARLSIRTPPSR</sequence>
<dbReference type="Proteomes" id="UP000286235">
    <property type="component" value="Unassembled WGS sequence"/>
</dbReference>
<protein>
    <submittedName>
        <fullName evidence="2">Uncharacterized protein</fullName>
    </submittedName>
</protein>
<name>A0A420VE00_9BACI</name>
<comment type="caution">
    <text evidence="2">The sequence shown here is derived from an EMBL/GenBank/DDBJ whole genome shotgun (WGS) entry which is preliminary data.</text>
</comment>
<accession>A0A420VE00</accession>
<evidence type="ECO:0000313" key="2">
    <source>
        <dbReference type="EMBL" id="RKO61796.1"/>
    </source>
</evidence>
<proteinExistence type="predicted"/>
<keyword evidence="3" id="KW-1185">Reference proteome</keyword>